<dbReference type="PIRSF" id="PIRSF001488">
    <property type="entry name" value="Tdi_protein"/>
    <property type="match status" value="1"/>
</dbReference>
<evidence type="ECO:0000256" key="7">
    <source>
        <dbReference type="PIRNR" id="PIRNR001488"/>
    </source>
</evidence>
<dbReference type="RefSeq" id="WP_251811398.1">
    <property type="nucleotide sequence ID" value="NZ_CP101527.1"/>
</dbReference>
<dbReference type="InterPro" id="IPR036249">
    <property type="entry name" value="Thioredoxin-like_sf"/>
</dbReference>
<protein>
    <recommendedName>
        <fullName evidence="7">Thiol:disulfide interchange protein</fullName>
    </recommendedName>
</protein>
<reference evidence="11" key="1">
    <citation type="submission" date="2022-07" db="EMBL/GenBank/DDBJ databases">
        <title>Alkalimarinus sp. nov., isolated from gut of a Alitta virens.</title>
        <authorList>
            <person name="Yang A.I."/>
            <person name="Shin N.-R."/>
        </authorList>
    </citation>
    <scope>NUCLEOTIDE SEQUENCE</scope>
    <source>
        <strain evidence="11">FA028</strain>
    </source>
</reference>
<dbReference type="Gene3D" id="3.40.30.10">
    <property type="entry name" value="Glutaredoxin"/>
    <property type="match status" value="1"/>
</dbReference>
<dbReference type="Proteomes" id="UP001164472">
    <property type="component" value="Chromosome"/>
</dbReference>
<evidence type="ECO:0000313" key="12">
    <source>
        <dbReference type="Proteomes" id="UP001164472"/>
    </source>
</evidence>
<dbReference type="AlphaFoldDB" id="A0A9E8HGU1"/>
<feature type="domain" description="Thioredoxin" evidence="10">
    <location>
        <begin position="21"/>
        <end position="162"/>
    </location>
</feature>
<feature type="disulfide bond" description="Redox-active" evidence="8">
    <location>
        <begin position="65"/>
        <end position="68"/>
    </location>
</feature>
<evidence type="ECO:0000256" key="8">
    <source>
        <dbReference type="PIRSR" id="PIRSR001488-1"/>
    </source>
</evidence>
<dbReference type="InterPro" id="IPR023205">
    <property type="entry name" value="DsbA/DsbL"/>
</dbReference>
<dbReference type="InterPro" id="IPR017937">
    <property type="entry name" value="Thioredoxin_CS"/>
</dbReference>
<evidence type="ECO:0000256" key="9">
    <source>
        <dbReference type="SAM" id="SignalP"/>
    </source>
</evidence>
<evidence type="ECO:0000259" key="10">
    <source>
        <dbReference type="PROSITE" id="PS51352"/>
    </source>
</evidence>
<name>A0A9E8HGU1_9ALTE</name>
<feature type="signal peptide" evidence="9">
    <location>
        <begin position="1"/>
        <end position="23"/>
    </location>
</feature>
<dbReference type="EMBL" id="CP101527">
    <property type="protein sequence ID" value="UZW73937.1"/>
    <property type="molecule type" value="Genomic_DNA"/>
</dbReference>
<dbReference type="PANTHER" id="PTHR35891">
    <property type="entry name" value="THIOL:DISULFIDE INTERCHANGE PROTEIN DSBA"/>
    <property type="match status" value="1"/>
</dbReference>
<dbReference type="Pfam" id="PF01323">
    <property type="entry name" value="DSBA"/>
    <property type="match status" value="1"/>
</dbReference>
<dbReference type="SUPFAM" id="SSF52833">
    <property type="entry name" value="Thioredoxin-like"/>
    <property type="match status" value="1"/>
</dbReference>
<keyword evidence="12" id="KW-1185">Reference proteome</keyword>
<dbReference type="CDD" id="cd03019">
    <property type="entry name" value="DsbA_DsbA"/>
    <property type="match status" value="1"/>
</dbReference>
<feature type="chain" id="PRO_5039154214" description="Thiol:disulfide interchange protein" evidence="9">
    <location>
        <begin position="24"/>
        <end position="220"/>
    </location>
</feature>
<dbReference type="InterPro" id="IPR013766">
    <property type="entry name" value="Thioredoxin_domain"/>
</dbReference>
<evidence type="ECO:0000256" key="4">
    <source>
        <dbReference type="ARBA" id="ARBA00022764"/>
    </source>
</evidence>
<keyword evidence="5 7" id="KW-1015">Disulfide bond</keyword>
<keyword evidence="3 9" id="KW-0732">Signal</keyword>
<evidence type="ECO:0000256" key="2">
    <source>
        <dbReference type="ARBA" id="ARBA00005791"/>
    </source>
</evidence>
<keyword evidence="6" id="KW-0676">Redox-active center</keyword>
<dbReference type="PROSITE" id="PS00194">
    <property type="entry name" value="THIOREDOXIN_1"/>
    <property type="match status" value="1"/>
</dbReference>
<dbReference type="GO" id="GO:0042597">
    <property type="term" value="C:periplasmic space"/>
    <property type="evidence" value="ECO:0007669"/>
    <property type="project" value="UniProtKB-SubCell"/>
</dbReference>
<evidence type="ECO:0000256" key="1">
    <source>
        <dbReference type="ARBA" id="ARBA00004418"/>
    </source>
</evidence>
<gene>
    <name evidence="11" type="ORF">NNL22_12975</name>
</gene>
<dbReference type="InterPro" id="IPR050824">
    <property type="entry name" value="Thiol_disulfide_DsbA"/>
</dbReference>
<comment type="similarity">
    <text evidence="2">Belongs to the thioredoxin family. DsbA subfamily.</text>
</comment>
<evidence type="ECO:0000256" key="3">
    <source>
        <dbReference type="ARBA" id="ARBA00022729"/>
    </source>
</evidence>
<evidence type="ECO:0000256" key="6">
    <source>
        <dbReference type="ARBA" id="ARBA00023284"/>
    </source>
</evidence>
<sequence>MKQLWAKFILVMALMPVSLIVSAADVHSSDDSEWVAGKHYKVLPYAVRTRDESKIEVVELFWYGCPHCYKFNPIVHHWAEGLADDVDFWLSPATFGAAWRIHAQAFYAAEVLGVQEKMHQPLFDAIVRDRKPLSSETELARFFAGFGVNEQDFKKAFNSFSVKSKVEQANARGRSYRATGVPALIVNGKYRISAAEAGGHENMIKVADFLIEKERASLSK</sequence>
<evidence type="ECO:0000256" key="5">
    <source>
        <dbReference type="ARBA" id="ARBA00023157"/>
    </source>
</evidence>
<organism evidence="11 12">
    <name type="scientific">Alkalimarinus sediminis</name>
    <dbReference type="NCBI Taxonomy" id="1632866"/>
    <lineage>
        <taxon>Bacteria</taxon>
        <taxon>Pseudomonadati</taxon>
        <taxon>Pseudomonadota</taxon>
        <taxon>Gammaproteobacteria</taxon>
        <taxon>Alteromonadales</taxon>
        <taxon>Alteromonadaceae</taxon>
        <taxon>Alkalimarinus</taxon>
    </lineage>
</organism>
<accession>A0A9E8HGU1</accession>
<dbReference type="PANTHER" id="PTHR35891:SF2">
    <property type="entry name" value="THIOL:DISULFIDE INTERCHANGE PROTEIN DSBA"/>
    <property type="match status" value="1"/>
</dbReference>
<comment type="subcellular location">
    <subcellularLocation>
        <location evidence="1 7">Periplasm</location>
    </subcellularLocation>
</comment>
<proteinExistence type="inferred from homology"/>
<keyword evidence="4 7" id="KW-0574">Periplasm</keyword>
<dbReference type="KEGG" id="asem:NNL22_12975"/>
<evidence type="ECO:0000313" key="11">
    <source>
        <dbReference type="EMBL" id="UZW73937.1"/>
    </source>
</evidence>
<dbReference type="PROSITE" id="PS51352">
    <property type="entry name" value="THIOREDOXIN_2"/>
    <property type="match status" value="1"/>
</dbReference>
<dbReference type="GO" id="GO:0015036">
    <property type="term" value="F:disulfide oxidoreductase activity"/>
    <property type="evidence" value="ECO:0007669"/>
    <property type="project" value="UniProtKB-ARBA"/>
</dbReference>
<dbReference type="InterPro" id="IPR001853">
    <property type="entry name" value="DSBA-like_thioredoxin_dom"/>
</dbReference>